<proteinExistence type="predicted"/>
<evidence type="ECO:0000313" key="1">
    <source>
        <dbReference type="EMBL" id="MBO0449074.1"/>
    </source>
</evidence>
<comment type="caution">
    <text evidence="1">The sequence shown here is derived from an EMBL/GenBank/DDBJ whole genome shotgun (WGS) entry which is preliminary data.</text>
</comment>
<gene>
    <name evidence="1" type="ORF">JZO76_05940</name>
</gene>
<dbReference type="Gene3D" id="1.10.287.800">
    <property type="entry name" value="protein ne1242"/>
    <property type="match status" value="1"/>
</dbReference>
<dbReference type="EMBL" id="JAFLVT010000008">
    <property type="protein sequence ID" value="MBO0449074.1"/>
    <property type="molecule type" value="Genomic_DNA"/>
</dbReference>
<protein>
    <submittedName>
        <fullName evidence="1">Uncharacterized protein</fullName>
    </submittedName>
</protein>
<accession>A0ABS3H6M2</accession>
<name>A0ABS3H6M2_9ENTE</name>
<sequence length="133" mass="15863">MINFTFENYLQQDSAMRIDEALEIYNGIMRQADKEDEDFRTLWEDLIDEASKYVIVRSKWALQTQDERISVDASRSAQHNAYMSTLEPMIRYVYKKSDQDFEWGNLLGDRKKNRKRWGDFAGYLLLFNTLGNR</sequence>
<dbReference type="Proteomes" id="UP000664256">
    <property type="component" value="Unassembled WGS sequence"/>
</dbReference>
<keyword evidence="2" id="KW-1185">Reference proteome</keyword>
<reference evidence="1 2" key="1">
    <citation type="submission" date="2021-03" db="EMBL/GenBank/DDBJ databases">
        <title>Enterococcal diversity collection.</title>
        <authorList>
            <person name="Gilmore M.S."/>
            <person name="Schwartzman J."/>
            <person name="Van Tyne D."/>
            <person name="Martin M."/>
            <person name="Earl A.M."/>
            <person name="Manson A.L."/>
            <person name="Straub T."/>
            <person name="Salamzade R."/>
            <person name="Saavedra J."/>
            <person name="Lebreton F."/>
            <person name="Prichula J."/>
            <person name="Schaufler K."/>
            <person name="Gaca A."/>
            <person name="Sgardioli B."/>
            <person name="Wagenaar J."/>
            <person name="Strong T."/>
        </authorList>
    </citation>
    <scope>NUCLEOTIDE SEQUENCE [LARGE SCALE GENOMIC DNA]</scope>
    <source>
        <strain evidence="1 2">MJM12</strain>
    </source>
</reference>
<organism evidence="1 2">
    <name type="scientific">Candidatus Enterococcus myersii</name>
    <dbReference type="NCBI Taxonomy" id="2815322"/>
    <lineage>
        <taxon>Bacteria</taxon>
        <taxon>Bacillati</taxon>
        <taxon>Bacillota</taxon>
        <taxon>Bacilli</taxon>
        <taxon>Lactobacillales</taxon>
        <taxon>Enterococcaceae</taxon>
        <taxon>Enterococcus</taxon>
    </lineage>
</organism>
<evidence type="ECO:0000313" key="2">
    <source>
        <dbReference type="Proteomes" id="UP000664256"/>
    </source>
</evidence>